<evidence type="ECO:0000259" key="3">
    <source>
        <dbReference type="PROSITE" id="PS50977"/>
    </source>
</evidence>
<dbReference type="InterPro" id="IPR009057">
    <property type="entry name" value="Homeodomain-like_sf"/>
</dbReference>
<evidence type="ECO:0000313" key="5">
    <source>
        <dbReference type="Proteomes" id="UP000824083"/>
    </source>
</evidence>
<dbReference type="Gene3D" id="1.10.357.10">
    <property type="entry name" value="Tetracycline Repressor, domain 2"/>
    <property type="match status" value="1"/>
</dbReference>
<dbReference type="InterPro" id="IPR001647">
    <property type="entry name" value="HTH_TetR"/>
</dbReference>
<reference evidence="4" key="1">
    <citation type="submission" date="2020-10" db="EMBL/GenBank/DDBJ databases">
        <authorList>
            <person name="Gilroy R."/>
        </authorList>
    </citation>
    <scope>NUCLEOTIDE SEQUENCE</scope>
    <source>
        <strain evidence="4">7463</strain>
    </source>
</reference>
<gene>
    <name evidence="4" type="ORF">IAC56_01755</name>
</gene>
<dbReference type="Pfam" id="PF17940">
    <property type="entry name" value="TetR_C_31"/>
    <property type="match status" value="1"/>
</dbReference>
<dbReference type="PANTHER" id="PTHR30055">
    <property type="entry name" value="HTH-TYPE TRANSCRIPTIONAL REGULATOR RUTR"/>
    <property type="match status" value="1"/>
</dbReference>
<feature type="DNA-binding region" description="H-T-H motif" evidence="2">
    <location>
        <begin position="30"/>
        <end position="49"/>
    </location>
</feature>
<evidence type="ECO:0000313" key="4">
    <source>
        <dbReference type="EMBL" id="HIU36989.1"/>
    </source>
</evidence>
<organism evidence="4 5">
    <name type="scientific">Candidatus Aphodousia faecigallinarum</name>
    <dbReference type="NCBI Taxonomy" id="2840677"/>
    <lineage>
        <taxon>Bacteria</taxon>
        <taxon>Pseudomonadati</taxon>
        <taxon>Pseudomonadota</taxon>
        <taxon>Betaproteobacteria</taxon>
        <taxon>Burkholderiales</taxon>
        <taxon>Sutterellaceae</taxon>
        <taxon>Sutterellaceae incertae sedis</taxon>
        <taxon>Candidatus Aphodousia</taxon>
    </lineage>
</organism>
<dbReference type="GO" id="GO:0003677">
    <property type="term" value="F:DNA binding"/>
    <property type="evidence" value="ECO:0007669"/>
    <property type="project" value="UniProtKB-UniRule"/>
</dbReference>
<dbReference type="InterPro" id="IPR041583">
    <property type="entry name" value="TetR_C_31"/>
</dbReference>
<accession>A0A9D1IJJ3</accession>
<dbReference type="Proteomes" id="UP000824083">
    <property type="component" value="Unassembled WGS sequence"/>
</dbReference>
<feature type="domain" description="HTH tetR-type" evidence="3">
    <location>
        <begin position="7"/>
        <end position="67"/>
    </location>
</feature>
<evidence type="ECO:0000256" key="1">
    <source>
        <dbReference type="ARBA" id="ARBA00023125"/>
    </source>
</evidence>
<evidence type="ECO:0000256" key="2">
    <source>
        <dbReference type="PROSITE-ProRule" id="PRU00335"/>
    </source>
</evidence>
<sequence length="201" mass="23079">MAKNLAQQRREEIIQAAHKCFIIKGFHATGMADIAREFGMSAGHIYNYFPSKTAIVEEVISRGMEDFYKNSCALQECQDSYEKTLVQVRRVMSGFLKKERVALSLELVAEASHDPELEKVLREADVKARTHLKELTKRNGDSPKDWALVDMGMATFEGIGLRFLRNPDLDFDAVCELLAERIYMPREKLKQRLHQLENQKS</sequence>
<dbReference type="PRINTS" id="PR00455">
    <property type="entry name" value="HTHTETR"/>
</dbReference>
<name>A0A9D1IJJ3_9BURK</name>
<comment type="caution">
    <text evidence="4">The sequence shown here is derived from an EMBL/GenBank/DDBJ whole genome shotgun (WGS) entry which is preliminary data.</text>
</comment>
<dbReference type="SUPFAM" id="SSF46689">
    <property type="entry name" value="Homeodomain-like"/>
    <property type="match status" value="1"/>
</dbReference>
<keyword evidence="1 2" id="KW-0238">DNA-binding</keyword>
<dbReference type="PROSITE" id="PS50977">
    <property type="entry name" value="HTH_TETR_2"/>
    <property type="match status" value="1"/>
</dbReference>
<dbReference type="EMBL" id="DVMY01000031">
    <property type="protein sequence ID" value="HIU36989.1"/>
    <property type="molecule type" value="Genomic_DNA"/>
</dbReference>
<proteinExistence type="predicted"/>
<reference evidence="4" key="2">
    <citation type="journal article" date="2021" name="PeerJ">
        <title>Extensive microbial diversity within the chicken gut microbiome revealed by metagenomics and culture.</title>
        <authorList>
            <person name="Gilroy R."/>
            <person name="Ravi A."/>
            <person name="Getino M."/>
            <person name="Pursley I."/>
            <person name="Horton D.L."/>
            <person name="Alikhan N.F."/>
            <person name="Baker D."/>
            <person name="Gharbi K."/>
            <person name="Hall N."/>
            <person name="Watson M."/>
            <person name="Adriaenssens E.M."/>
            <person name="Foster-Nyarko E."/>
            <person name="Jarju S."/>
            <person name="Secka A."/>
            <person name="Antonio M."/>
            <person name="Oren A."/>
            <person name="Chaudhuri R.R."/>
            <person name="La Ragione R."/>
            <person name="Hildebrand F."/>
            <person name="Pallen M.J."/>
        </authorList>
    </citation>
    <scope>NUCLEOTIDE SEQUENCE</scope>
    <source>
        <strain evidence="4">7463</strain>
    </source>
</reference>
<dbReference type="InterPro" id="IPR050109">
    <property type="entry name" value="HTH-type_TetR-like_transc_reg"/>
</dbReference>
<protein>
    <submittedName>
        <fullName evidence="4">TetR/AcrR family transcriptional regulator</fullName>
    </submittedName>
</protein>
<dbReference type="Pfam" id="PF00440">
    <property type="entry name" value="TetR_N"/>
    <property type="match status" value="1"/>
</dbReference>
<dbReference type="AlphaFoldDB" id="A0A9D1IJJ3"/>